<dbReference type="OrthoDB" id="9766983at2"/>
<dbReference type="Pfam" id="PF07969">
    <property type="entry name" value="Amidohydro_3"/>
    <property type="match status" value="1"/>
</dbReference>
<sequence length="559" mass="59680">MFDTVFRNATIVDGTGQPAYTADLAVSAGRIAAIGPGLGPATETVEADGLTLMPGIIDGHTHYDAQLTWDAYADPSPTLGVTSVVIGNCGFTIAPCRPADRDLTMRNLTHVEGMSLEALRTGVRWDFEQFPEYLEMLERQGVAVNVAAFVGHSSVRTYVLGQDASSRVATDGEIAEMAQLVRGAMAAGAVGFATSTAEPHNGENGIPMPSRLADEREVRALVNAMGADGRGVYMLTRGQGTSIDFLESVAADSGRPVIVAATFYNGTNPTAAAGTLAQTRAARERGNRVFAQVSCCPLTMDFTLKNPYVFEGLAAWKPAMEAHGEAVKRVYADPAFRAAVKAELRDFRGRRLFNSQWERLHLVNAGRPENAGLEGRSLADLAAERGVDPLDCILDIALEEDLETEFTAVLLNAEEAGVAPLLTDPDTHISLSDAGAHLTFLCDAGYGLHLLGHWVRGRGVLSFEEAVRRLTAQPADLFGIADRGRLAPGKAADLLLVDPLTIGRGPKRKVHDLPAGAPRLVTDPVGIHGVWVNGTRIVDDNRVIDTGRRPGKVLREFAA</sequence>
<feature type="domain" description="Amidohydrolase 3" evidence="1">
    <location>
        <begin position="43"/>
        <end position="536"/>
    </location>
</feature>
<dbReference type="InterPro" id="IPR032466">
    <property type="entry name" value="Metal_Hydrolase"/>
</dbReference>
<dbReference type="EMBL" id="RJKX01000015">
    <property type="protein sequence ID" value="ROP84301.1"/>
    <property type="molecule type" value="Genomic_DNA"/>
</dbReference>
<name>A0A3N1KUP1_9PROT</name>
<dbReference type="RefSeq" id="WP_123692129.1">
    <property type="nucleotide sequence ID" value="NZ_AP019700.1"/>
</dbReference>
<dbReference type="GO" id="GO:0016812">
    <property type="term" value="F:hydrolase activity, acting on carbon-nitrogen (but not peptide) bonds, in cyclic amides"/>
    <property type="evidence" value="ECO:0007669"/>
    <property type="project" value="TreeGrafter"/>
</dbReference>
<evidence type="ECO:0000313" key="3">
    <source>
        <dbReference type="Proteomes" id="UP000278222"/>
    </source>
</evidence>
<dbReference type="AlphaFoldDB" id="A0A3N1KUP1"/>
<organism evidence="2 3">
    <name type="scientific">Stella humosa</name>
    <dbReference type="NCBI Taxonomy" id="94"/>
    <lineage>
        <taxon>Bacteria</taxon>
        <taxon>Pseudomonadati</taxon>
        <taxon>Pseudomonadota</taxon>
        <taxon>Alphaproteobacteria</taxon>
        <taxon>Rhodospirillales</taxon>
        <taxon>Stellaceae</taxon>
        <taxon>Stella</taxon>
    </lineage>
</organism>
<accession>A0A3N1KUP1</accession>
<comment type="caution">
    <text evidence="2">The sequence shown here is derived from an EMBL/GenBank/DDBJ whole genome shotgun (WGS) entry which is preliminary data.</text>
</comment>
<dbReference type="Proteomes" id="UP000278222">
    <property type="component" value="Unassembled WGS sequence"/>
</dbReference>
<evidence type="ECO:0000313" key="2">
    <source>
        <dbReference type="EMBL" id="ROP84301.1"/>
    </source>
</evidence>
<evidence type="ECO:0000259" key="1">
    <source>
        <dbReference type="Pfam" id="PF07969"/>
    </source>
</evidence>
<reference evidence="2 3" key="1">
    <citation type="submission" date="2018-11" db="EMBL/GenBank/DDBJ databases">
        <title>Genomic Encyclopedia of Type Strains, Phase IV (KMG-IV): sequencing the most valuable type-strain genomes for metagenomic binning, comparative biology and taxonomic classification.</title>
        <authorList>
            <person name="Goeker M."/>
        </authorList>
    </citation>
    <scope>NUCLEOTIDE SEQUENCE [LARGE SCALE GENOMIC DNA]</scope>
    <source>
        <strain evidence="2 3">DSM 5900</strain>
    </source>
</reference>
<keyword evidence="3" id="KW-1185">Reference proteome</keyword>
<dbReference type="InterPro" id="IPR013108">
    <property type="entry name" value="Amidohydro_3"/>
</dbReference>
<dbReference type="SUPFAM" id="SSF51338">
    <property type="entry name" value="Composite domain of metallo-dependent hydrolases"/>
    <property type="match status" value="1"/>
</dbReference>
<dbReference type="PANTHER" id="PTHR11647">
    <property type="entry name" value="HYDRANTOINASE/DIHYDROPYRIMIDINASE FAMILY MEMBER"/>
    <property type="match status" value="1"/>
</dbReference>
<dbReference type="InterPro" id="IPR011059">
    <property type="entry name" value="Metal-dep_hydrolase_composite"/>
</dbReference>
<dbReference type="GO" id="GO:0005829">
    <property type="term" value="C:cytosol"/>
    <property type="evidence" value="ECO:0007669"/>
    <property type="project" value="TreeGrafter"/>
</dbReference>
<dbReference type="Gene3D" id="3.20.20.140">
    <property type="entry name" value="Metal-dependent hydrolases"/>
    <property type="match status" value="2"/>
</dbReference>
<gene>
    <name evidence="2" type="ORF">EDC65_3651</name>
</gene>
<proteinExistence type="predicted"/>
<protein>
    <submittedName>
        <fullName evidence="2">N-acyl-D-aspartate/D-glutamate deacylase</fullName>
    </submittedName>
</protein>
<dbReference type="PANTHER" id="PTHR11647:SF1">
    <property type="entry name" value="COLLAPSIN RESPONSE MEDIATOR PROTEIN"/>
    <property type="match status" value="1"/>
</dbReference>
<dbReference type="SUPFAM" id="SSF51556">
    <property type="entry name" value="Metallo-dependent hydrolases"/>
    <property type="match status" value="1"/>
</dbReference>
<dbReference type="InterPro" id="IPR050378">
    <property type="entry name" value="Metallo-dep_Hydrolases_sf"/>
</dbReference>